<dbReference type="AlphaFoldDB" id="A0A1G8RBH9"/>
<keyword evidence="1" id="KW-0812">Transmembrane</keyword>
<accession>A0A1G8RBH9</accession>
<evidence type="ECO:0000256" key="1">
    <source>
        <dbReference type="SAM" id="Phobius"/>
    </source>
</evidence>
<name>A0A1G8RBH9_9CLOT</name>
<evidence type="ECO:0000313" key="2">
    <source>
        <dbReference type="EMBL" id="SDJ13730.1"/>
    </source>
</evidence>
<gene>
    <name evidence="2" type="ORF">SAMN05421804_10833</name>
</gene>
<evidence type="ECO:0000313" key="3">
    <source>
        <dbReference type="Proteomes" id="UP000183255"/>
    </source>
</evidence>
<sequence length="66" mass="7315">MMDLLKRIWKEEEGQGLVEYGLILLLMVVIALGVITVFRPQLEAIFNRISSSINAGNAAIKTPTNN</sequence>
<dbReference type="RefSeq" id="WP_074542662.1">
    <property type="nucleotide sequence ID" value="NZ_FNDZ01000008.1"/>
</dbReference>
<proteinExistence type="predicted"/>
<reference evidence="2 3" key="1">
    <citation type="submission" date="2016-10" db="EMBL/GenBank/DDBJ databases">
        <authorList>
            <person name="de Groot N.N."/>
        </authorList>
    </citation>
    <scope>NUCLEOTIDE SEQUENCE [LARGE SCALE GENOMIC DNA]</scope>
    <source>
        <strain evidence="2 3">CGMCC 1.5058</strain>
    </source>
</reference>
<keyword evidence="1" id="KW-0472">Membrane</keyword>
<protein>
    <submittedName>
        <fullName evidence="2">Pilus assembly protein Flp/PilA</fullName>
    </submittedName>
</protein>
<dbReference type="Proteomes" id="UP000183255">
    <property type="component" value="Unassembled WGS sequence"/>
</dbReference>
<feature type="transmembrane region" description="Helical" evidence="1">
    <location>
        <begin position="20"/>
        <end position="38"/>
    </location>
</feature>
<keyword evidence="1" id="KW-1133">Transmembrane helix</keyword>
<dbReference type="EMBL" id="FNDZ01000008">
    <property type="protein sequence ID" value="SDJ13730.1"/>
    <property type="molecule type" value="Genomic_DNA"/>
</dbReference>
<organism evidence="2 3">
    <name type="scientific">Proteiniclasticum ruminis</name>
    <dbReference type="NCBI Taxonomy" id="398199"/>
    <lineage>
        <taxon>Bacteria</taxon>
        <taxon>Bacillati</taxon>
        <taxon>Bacillota</taxon>
        <taxon>Clostridia</taxon>
        <taxon>Eubacteriales</taxon>
        <taxon>Clostridiaceae</taxon>
        <taxon>Proteiniclasticum</taxon>
    </lineage>
</organism>